<dbReference type="GO" id="GO:0004312">
    <property type="term" value="F:fatty acid synthase activity"/>
    <property type="evidence" value="ECO:0007669"/>
    <property type="project" value="TreeGrafter"/>
</dbReference>
<dbReference type="EMBL" id="CP042220">
    <property type="protein sequence ID" value="QDX31427.1"/>
    <property type="molecule type" value="Genomic_DNA"/>
</dbReference>
<dbReference type="InterPro" id="IPR036736">
    <property type="entry name" value="ACP-like_sf"/>
</dbReference>
<evidence type="ECO:0000256" key="4">
    <source>
        <dbReference type="ARBA" id="ARBA00022679"/>
    </source>
</evidence>
<dbReference type="OrthoDB" id="6437095at2"/>
<dbReference type="InterPro" id="IPR020806">
    <property type="entry name" value="PKS_PP-bd"/>
</dbReference>
<dbReference type="InterPro" id="IPR009081">
    <property type="entry name" value="PP-bd_ACP"/>
</dbReference>
<dbReference type="PROSITE" id="PS50075">
    <property type="entry name" value="CARRIER"/>
    <property type="match status" value="1"/>
</dbReference>
<dbReference type="InterPro" id="IPR020841">
    <property type="entry name" value="PKS_Beta-ketoAc_synthase_dom"/>
</dbReference>
<dbReference type="PROSITE" id="PS52004">
    <property type="entry name" value="KS3_2"/>
    <property type="match status" value="1"/>
</dbReference>
<dbReference type="InterPro" id="IPR006162">
    <property type="entry name" value="Ppantetheine_attach_site"/>
</dbReference>
<dbReference type="UniPathway" id="UPA00094"/>
<name>A0A5B8IIN5_9GAMM</name>
<dbReference type="STRING" id="568768.GCA_000406125_00499"/>
<evidence type="ECO:0000259" key="5">
    <source>
        <dbReference type="PROSITE" id="PS50075"/>
    </source>
</evidence>
<dbReference type="SMART" id="SM00825">
    <property type="entry name" value="PKS_KS"/>
    <property type="match status" value="1"/>
</dbReference>
<dbReference type="InterPro" id="IPR050091">
    <property type="entry name" value="PKS_NRPS_Biosynth_Enz"/>
</dbReference>
<dbReference type="Pfam" id="PF00109">
    <property type="entry name" value="ketoacyl-synt"/>
    <property type="match status" value="1"/>
</dbReference>
<dbReference type="PROSITE" id="PS00606">
    <property type="entry name" value="KS3_1"/>
    <property type="match status" value="1"/>
</dbReference>
<evidence type="ECO:0000256" key="1">
    <source>
        <dbReference type="ARBA" id="ARBA00005194"/>
    </source>
</evidence>
<dbReference type="SUPFAM" id="SSF47336">
    <property type="entry name" value="ACP-like"/>
    <property type="match status" value="1"/>
</dbReference>
<dbReference type="Gene3D" id="3.40.366.10">
    <property type="entry name" value="Malonyl-Coenzyme A Acyl Carrier Protein, domain 2"/>
    <property type="match status" value="1"/>
</dbReference>
<dbReference type="SMART" id="SM00827">
    <property type="entry name" value="PKS_AT"/>
    <property type="match status" value="1"/>
</dbReference>
<evidence type="ECO:0000313" key="8">
    <source>
        <dbReference type="Proteomes" id="UP000320591"/>
    </source>
</evidence>
<dbReference type="InterPro" id="IPR014043">
    <property type="entry name" value="Acyl_transferase_dom"/>
</dbReference>
<dbReference type="GO" id="GO:0031177">
    <property type="term" value="F:phosphopantetheine binding"/>
    <property type="evidence" value="ECO:0007669"/>
    <property type="project" value="InterPro"/>
</dbReference>
<feature type="domain" description="Carrier" evidence="5">
    <location>
        <begin position="925"/>
        <end position="1000"/>
    </location>
</feature>
<dbReference type="CDD" id="cd00833">
    <property type="entry name" value="PKS"/>
    <property type="match status" value="1"/>
</dbReference>
<keyword evidence="2" id="KW-0596">Phosphopantetheine</keyword>
<dbReference type="AlphaFoldDB" id="A0A5B8IIN5"/>
<protein>
    <submittedName>
        <fullName evidence="7">Type I polyketide synthase</fullName>
    </submittedName>
</protein>
<proteinExistence type="predicted"/>
<feature type="domain" description="Ketosynthase family 3 (KS3)" evidence="6">
    <location>
        <begin position="1"/>
        <end position="419"/>
    </location>
</feature>
<dbReference type="Pfam" id="PF00698">
    <property type="entry name" value="Acyl_transf_1"/>
    <property type="match status" value="1"/>
</dbReference>
<dbReference type="InterPro" id="IPR032821">
    <property type="entry name" value="PKS_assoc"/>
</dbReference>
<evidence type="ECO:0000313" key="7">
    <source>
        <dbReference type="EMBL" id="QDX31427.1"/>
    </source>
</evidence>
<sequence>MNIAIVAMQGVFPDAEDVDALWQNIRSGKVSIPEFPPTIQERPGQNWIHRRPLLTHPEWFDAAFFGYTPIEAEALDPQLRLLMEQAWLALEQANACQEHQRLRTGIFAGVRHSRYFEEHLQHNPRHLAALGADYLQMMNRKDSAATLIAYRLGLGGPAISVNTACSTSLLAVHLACNSLLTWECDVALAGGAAIPAFQPESQLAIPGGFLSPDGLCRPFSMDANGTIDGAGVALVALKRLDDALRDGNAIHGVILGSAVNSDGNDKVGYSAPSVSGQARVITEALAVAEADVEDIGYVETHGTGTQLGDSIEISALTQAWNPYTDRSGFCALGSIKANIGHLGAAAGVTGLIKACCAVREGVIPPLAHCETPHPALKLTQSPFRIPQQAEPWQPGKKPRQAAVSSFGIGGTNVHLILQQPPEVTASPLPASHASLLVLSAKSPAALENQCHQLAAALASRSDAELPGFATTLASTRSHFACRAAIVAENIAQAVKSLQTVRPVTAAVAGAGDVAFLFPGQGSQHTQMTLPLYRQCADFRNWLDEAGQSMRRHGGGELLPLLMSESETLMLTEYAQPTLFATSWALAQWWRQQGIEPTVLLGHSIGEWVAACLAGIFSLDDAMRLVCLRGRLMQAARPGRMLSVALDAPALQKQLPPELEIAVINQHNACVVGGDAVLLEQLSRQLETQGIAYRLLHTSHAFHTAAMLPAATELAQAVAATPRHFPSIPIVSNVTGQLLSEEQALSAQYWAEHLRRPVQFAAGLECAAAQGVDIFLECGPGTVLASLARGVLPAATVISSQPHASRAEQSVSALLQAAGELWAHGQAIDLSGLMTAPLDLQRFRLPGYAFERSYHWAEPHPVADTAHLSQLLATGGVTLSLDGKEYCSQQEIQSLFSQLIAPQVESRKFSSAENLTMKQSDASSTEPQNDVQQQITAIWQDVLALPAISPDENFFDLGGNSLWALQIVSKVNAHFGCEIHLSELLHAATISDLTALVEQRLLNSVDSAELSVLLEALGEFSEEELYALLQEEQGQAS</sequence>
<dbReference type="PROSITE" id="PS00012">
    <property type="entry name" value="PHOSPHOPANTETHEINE"/>
    <property type="match status" value="1"/>
</dbReference>
<dbReference type="Pfam" id="PF00550">
    <property type="entry name" value="PP-binding"/>
    <property type="match status" value="1"/>
</dbReference>
<dbReference type="RefSeq" id="WP_050569383.1">
    <property type="nucleotide sequence ID" value="NZ_CM001975.1"/>
</dbReference>
<dbReference type="InterPro" id="IPR018201">
    <property type="entry name" value="Ketoacyl_synth_AS"/>
</dbReference>
<dbReference type="GO" id="GO:0006633">
    <property type="term" value="P:fatty acid biosynthetic process"/>
    <property type="evidence" value="ECO:0007669"/>
    <property type="project" value="UniProtKB-UniPathway"/>
</dbReference>
<organism evidence="7 8">
    <name type="scientific">Dickeya poaceiphila</name>
    <dbReference type="NCBI Taxonomy" id="568768"/>
    <lineage>
        <taxon>Bacteria</taxon>
        <taxon>Pseudomonadati</taxon>
        <taxon>Pseudomonadota</taxon>
        <taxon>Gammaproteobacteria</taxon>
        <taxon>Enterobacterales</taxon>
        <taxon>Pectobacteriaceae</taxon>
        <taxon>Dickeya</taxon>
    </lineage>
</organism>
<gene>
    <name evidence="7" type="ORF">Dpoa569_0003448</name>
</gene>
<dbReference type="Proteomes" id="UP000320591">
    <property type="component" value="Chromosome"/>
</dbReference>
<dbReference type="SUPFAM" id="SSF53901">
    <property type="entry name" value="Thiolase-like"/>
    <property type="match status" value="1"/>
</dbReference>
<dbReference type="InterPro" id="IPR016039">
    <property type="entry name" value="Thiolase-like"/>
</dbReference>
<comment type="pathway">
    <text evidence="1">Lipid metabolism; fatty acid biosynthesis.</text>
</comment>
<evidence type="ECO:0000256" key="3">
    <source>
        <dbReference type="ARBA" id="ARBA00022553"/>
    </source>
</evidence>
<dbReference type="PANTHER" id="PTHR43775">
    <property type="entry name" value="FATTY ACID SYNTHASE"/>
    <property type="match status" value="1"/>
</dbReference>
<dbReference type="GO" id="GO:0004315">
    <property type="term" value="F:3-oxoacyl-[acyl-carrier-protein] synthase activity"/>
    <property type="evidence" value="ECO:0007669"/>
    <property type="project" value="InterPro"/>
</dbReference>
<keyword evidence="8" id="KW-1185">Reference proteome</keyword>
<dbReference type="Pfam" id="PF16197">
    <property type="entry name" value="KAsynt_C_assoc"/>
    <property type="match status" value="1"/>
</dbReference>
<dbReference type="Gene3D" id="3.40.47.10">
    <property type="match status" value="1"/>
</dbReference>
<dbReference type="KEGG" id="dic:Dpoa569_0003448"/>
<dbReference type="Pfam" id="PF02801">
    <property type="entry name" value="Ketoacyl-synt_C"/>
    <property type="match status" value="1"/>
</dbReference>
<keyword evidence="4" id="KW-0808">Transferase</keyword>
<dbReference type="SUPFAM" id="SSF52151">
    <property type="entry name" value="FabD/lysophospholipase-like"/>
    <property type="match status" value="1"/>
</dbReference>
<dbReference type="Gene3D" id="1.10.1200.10">
    <property type="entry name" value="ACP-like"/>
    <property type="match status" value="1"/>
</dbReference>
<evidence type="ECO:0000256" key="2">
    <source>
        <dbReference type="ARBA" id="ARBA00022450"/>
    </source>
</evidence>
<evidence type="ECO:0000259" key="6">
    <source>
        <dbReference type="PROSITE" id="PS52004"/>
    </source>
</evidence>
<dbReference type="InterPro" id="IPR016036">
    <property type="entry name" value="Malonyl_transacylase_ACP-bd"/>
</dbReference>
<dbReference type="SMART" id="SM00823">
    <property type="entry name" value="PKS_PP"/>
    <property type="match status" value="1"/>
</dbReference>
<accession>A0A5B8IIN5</accession>
<dbReference type="InterPro" id="IPR001227">
    <property type="entry name" value="Ac_transferase_dom_sf"/>
</dbReference>
<dbReference type="Gene3D" id="3.30.70.3290">
    <property type="match status" value="1"/>
</dbReference>
<dbReference type="InterPro" id="IPR014031">
    <property type="entry name" value="Ketoacyl_synth_C"/>
</dbReference>
<dbReference type="InterPro" id="IPR016035">
    <property type="entry name" value="Acyl_Trfase/lysoPLipase"/>
</dbReference>
<dbReference type="InterPro" id="IPR014030">
    <property type="entry name" value="Ketoacyl_synth_N"/>
</dbReference>
<keyword evidence="3" id="KW-0597">Phosphoprotein</keyword>
<reference evidence="7 8" key="1">
    <citation type="journal article" date="2019" name="Environ. Microbiol.">
        <title>The phytopathogenic nature of Dickeya aquatica 174/2 and the dynamic early evolution of Dickeya pathogenicity.</title>
        <authorList>
            <person name="Duprey A."/>
            <person name="Taib N."/>
            <person name="Leonard S."/>
            <person name="Garin T."/>
            <person name="Flandrois J.P."/>
            <person name="Nasser W."/>
            <person name="Brochier-Armanet C."/>
            <person name="Reverchon S."/>
        </authorList>
    </citation>
    <scope>NUCLEOTIDE SEQUENCE [LARGE SCALE GENOMIC DNA]</scope>
    <source>
        <strain evidence="7 8">NCPPB 569</strain>
    </source>
</reference>
<dbReference type="PANTHER" id="PTHR43775:SF37">
    <property type="entry name" value="SI:DKEY-61P9.11"/>
    <property type="match status" value="1"/>
</dbReference>
<dbReference type="SUPFAM" id="SSF55048">
    <property type="entry name" value="Probable ACP-binding domain of malonyl-CoA ACP transacylase"/>
    <property type="match status" value="1"/>
</dbReference>